<dbReference type="SUPFAM" id="SSF81606">
    <property type="entry name" value="PP2C-like"/>
    <property type="match status" value="1"/>
</dbReference>
<accession>A0A1T0CQV0</accession>
<dbReference type="EMBL" id="MUYU01000009">
    <property type="protein sequence ID" value="OOS24725.1"/>
    <property type="molecule type" value="Genomic_DNA"/>
</dbReference>
<feature type="domain" description="PPM-type phosphatase" evidence="1">
    <location>
        <begin position="11"/>
        <end position="247"/>
    </location>
</feature>
<name>A0A1T0CQV0_9GAMM</name>
<sequence>MIYQIQAVTWRGGMAHQQDAVLIAPKVYQHKGLISHHYETKRFCVAVADGVSSSPYSALASRTLLKLAAAMYADSGAVDFAELQHQLNQALTDDRHEGASSTLVCAYVMDDEIVLKHLGDSRAYYYNGASWACLTTDHSFMNELKADGVVSHDEYASCYGALMGYFAVDRMADVSTVKMASYQTLGLRAGECLLLCSDGFSEVLDGRFLPMGNQVSLKDWLSDSINQIRQNKPKWQLDNISAVLVRCVNEIRGEDVQ</sequence>
<dbReference type="PROSITE" id="PS51746">
    <property type="entry name" value="PPM_2"/>
    <property type="match status" value="1"/>
</dbReference>
<dbReference type="SMART" id="SM00332">
    <property type="entry name" value="PP2Cc"/>
    <property type="match status" value="1"/>
</dbReference>
<dbReference type="Gene3D" id="3.60.40.10">
    <property type="entry name" value="PPM-type phosphatase domain"/>
    <property type="match status" value="1"/>
</dbReference>
<evidence type="ECO:0000259" key="1">
    <source>
        <dbReference type="PROSITE" id="PS51746"/>
    </source>
</evidence>
<dbReference type="OrthoDB" id="9801841at2"/>
<comment type="caution">
    <text evidence="2">The sequence shown here is derived from an EMBL/GenBank/DDBJ whole genome shotgun (WGS) entry which is preliminary data.</text>
</comment>
<dbReference type="AlphaFoldDB" id="A0A1T0CQV0"/>
<dbReference type="RefSeq" id="WP_078253905.1">
    <property type="nucleotide sequence ID" value="NZ_MUYU01000009.1"/>
</dbReference>
<organism evidence="2 3">
    <name type="scientific">Moraxella pluranimalium</name>
    <dbReference type="NCBI Taxonomy" id="470453"/>
    <lineage>
        <taxon>Bacteria</taxon>
        <taxon>Pseudomonadati</taxon>
        <taxon>Pseudomonadota</taxon>
        <taxon>Gammaproteobacteria</taxon>
        <taxon>Moraxellales</taxon>
        <taxon>Moraxellaceae</taxon>
        <taxon>Moraxella</taxon>
    </lineage>
</organism>
<evidence type="ECO:0000313" key="3">
    <source>
        <dbReference type="Proteomes" id="UP000189800"/>
    </source>
</evidence>
<gene>
    <name evidence="2" type="ORF">B0680_04710</name>
</gene>
<dbReference type="Proteomes" id="UP000189800">
    <property type="component" value="Unassembled WGS sequence"/>
</dbReference>
<keyword evidence="3" id="KW-1185">Reference proteome</keyword>
<dbReference type="InterPro" id="IPR036457">
    <property type="entry name" value="PPM-type-like_dom_sf"/>
</dbReference>
<protein>
    <recommendedName>
        <fullName evidence="1">PPM-type phosphatase domain-containing protein</fullName>
    </recommendedName>
</protein>
<proteinExistence type="predicted"/>
<reference evidence="2 3" key="1">
    <citation type="submission" date="2017-02" db="EMBL/GenBank/DDBJ databases">
        <title>Draft genome sequence of Moraxella pluranimalium CCUG 54913T type strain.</title>
        <authorList>
            <person name="Salva-Serra F."/>
            <person name="Engstrom-Jakobsson H."/>
            <person name="Thorell K."/>
            <person name="Jaen-Luchoro D."/>
            <person name="Gonzales-Siles L."/>
            <person name="Karlsson R."/>
            <person name="Yazdan S."/>
            <person name="Boulund F."/>
            <person name="Johnning A."/>
            <person name="Engstrand L."/>
            <person name="Kristiansson E."/>
            <person name="Moore E."/>
        </authorList>
    </citation>
    <scope>NUCLEOTIDE SEQUENCE [LARGE SCALE GENOMIC DNA]</scope>
    <source>
        <strain evidence="2 3">CCUG 54913</strain>
    </source>
</reference>
<dbReference type="Pfam" id="PF13672">
    <property type="entry name" value="PP2C_2"/>
    <property type="match status" value="1"/>
</dbReference>
<dbReference type="SMART" id="SM00331">
    <property type="entry name" value="PP2C_SIG"/>
    <property type="match status" value="1"/>
</dbReference>
<dbReference type="InterPro" id="IPR001932">
    <property type="entry name" value="PPM-type_phosphatase-like_dom"/>
</dbReference>
<dbReference type="STRING" id="470453.B0680_04710"/>
<evidence type="ECO:0000313" key="2">
    <source>
        <dbReference type="EMBL" id="OOS24725.1"/>
    </source>
</evidence>